<name>A0A8H9HZF7_KITAU</name>
<evidence type="ECO:0000313" key="1">
    <source>
        <dbReference type="EMBL" id="GGV04632.1"/>
    </source>
</evidence>
<accession>A0A8H9HZF7</accession>
<reference evidence="1" key="1">
    <citation type="journal article" date="2014" name="Int. J. Syst. Evol. Microbiol.">
        <title>Complete genome sequence of Corynebacterium casei LMG S-19264T (=DSM 44701T), isolated from a smear-ripened cheese.</title>
        <authorList>
            <consortium name="US DOE Joint Genome Institute (JGI-PGF)"/>
            <person name="Walter F."/>
            <person name="Albersmeier A."/>
            <person name="Kalinowski J."/>
            <person name="Ruckert C."/>
        </authorList>
    </citation>
    <scope>NUCLEOTIDE SEQUENCE</scope>
    <source>
        <strain evidence="1">JCM 4434</strain>
    </source>
</reference>
<evidence type="ECO:0000313" key="2">
    <source>
        <dbReference type="Proteomes" id="UP000610124"/>
    </source>
</evidence>
<dbReference type="EMBL" id="BMUB01000033">
    <property type="protein sequence ID" value="GGV04632.1"/>
    <property type="molecule type" value="Genomic_DNA"/>
</dbReference>
<gene>
    <name evidence="1" type="ORF">GCM10010502_69260</name>
</gene>
<proteinExistence type="predicted"/>
<dbReference type="AlphaFoldDB" id="A0A8H9HZF7"/>
<protein>
    <submittedName>
        <fullName evidence="1">Uncharacterized protein</fullName>
    </submittedName>
</protein>
<organism evidence="1 2">
    <name type="scientific">Kitasatospora aureofaciens</name>
    <name type="common">Streptomyces aureofaciens</name>
    <dbReference type="NCBI Taxonomy" id="1894"/>
    <lineage>
        <taxon>Bacteria</taxon>
        <taxon>Bacillati</taxon>
        <taxon>Actinomycetota</taxon>
        <taxon>Actinomycetes</taxon>
        <taxon>Kitasatosporales</taxon>
        <taxon>Streptomycetaceae</taxon>
        <taxon>Kitasatospora</taxon>
    </lineage>
</organism>
<reference evidence="1" key="2">
    <citation type="submission" date="2020-09" db="EMBL/GenBank/DDBJ databases">
        <authorList>
            <person name="Sun Q."/>
            <person name="Ohkuma M."/>
        </authorList>
    </citation>
    <scope>NUCLEOTIDE SEQUENCE</scope>
    <source>
        <strain evidence="1">JCM 4434</strain>
    </source>
</reference>
<comment type="caution">
    <text evidence="1">The sequence shown here is derived from an EMBL/GenBank/DDBJ whole genome shotgun (WGS) entry which is preliminary data.</text>
</comment>
<dbReference type="Proteomes" id="UP000610124">
    <property type="component" value="Unassembled WGS sequence"/>
</dbReference>
<sequence length="99" mass="11197">MSVETDPTRRQELELGKLLQLSVPVPQPLDQIGVGGLESCDLWIAWAWQRSALLHRDLAIKISPTCPGRSSRYRRLYRRGAAGCRIRSHVRFSAVGKEQ</sequence>